<dbReference type="Pfam" id="PF00072">
    <property type="entry name" value="Response_reg"/>
    <property type="match status" value="1"/>
</dbReference>
<organism evidence="9 10">
    <name type="scientific">Desulfurispirillum indicum (strain ATCC BAA-1389 / DSM 22839 / S5)</name>
    <dbReference type="NCBI Taxonomy" id="653733"/>
    <lineage>
        <taxon>Bacteria</taxon>
        <taxon>Pseudomonadati</taxon>
        <taxon>Chrysiogenota</taxon>
        <taxon>Chrysiogenia</taxon>
        <taxon>Chrysiogenales</taxon>
        <taxon>Chrysiogenaceae</taxon>
        <taxon>Desulfurispirillum</taxon>
    </lineage>
</organism>
<dbReference type="Gene3D" id="1.10.8.60">
    <property type="match status" value="1"/>
</dbReference>
<dbReference type="GO" id="GO:0000160">
    <property type="term" value="P:phosphorelay signal transduction system"/>
    <property type="evidence" value="ECO:0007669"/>
    <property type="project" value="InterPro"/>
</dbReference>
<dbReference type="STRING" id="653733.Selin_2184"/>
<evidence type="ECO:0000256" key="4">
    <source>
        <dbReference type="ARBA" id="ARBA00023125"/>
    </source>
</evidence>
<dbReference type="Gene3D" id="3.40.50.2300">
    <property type="match status" value="1"/>
</dbReference>
<dbReference type="SUPFAM" id="SSF52540">
    <property type="entry name" value="P-loop containing nucleoside triphosphate hydrolases"/>
    <property type="match status" value="1"/>
</dbReference>
<dbReference type="InterPro" id="IPR002197">
    <property type="entry name" value="HTH_Fis"/>
</dbReference>
<dbReference type="InterPro" id="IPR001789">
    <property type="entry name" value="Sig_transdc_resp-reg_receiver"/>
</dbReference>
<keyword evidence="1" id="KW-0547">Nucleotide-binding</keyword>
<dbReference type="PROSITE" id="PS50110">
    <property type="entry name" value="RESPONSE_REGULATORY"/>
    <property type="match status" value="1"/>
</dbReference>
<dbReference type="InterPro" id="IPR002078">
    <property type="entry name" value="Sigma_54_int"/>
</dbReference>
<dbReference type="InterPro" id="IPR011006">
    <property type="entry name" value="CheY-like_superfamily"/>
</dbReference>
<proteinExistence type="predicted"/>
<feature type="domain" description="Response regulatory" evidence="8">
    <location>
        <begin position="7"/>
        <end position="120"/>
    </location>
</feature>
<dbReference type="EMBL" id="CP002432">
    <property type="protein sequence ID" value="ADU66904.1"/>
    <property type="molecule type" value="Genomic_DNA"/>
</dbReference>
<protein>
    <submittedName>
        <fullName evidence="9">Sigma-54 factor interaction domain-containing protein</fullName>
    </submittedName>
</protein>
<dbReference type="CDD" id="cd00009">
    <property type="entry name" value="AAA"/>
    <property type="match status" value="1"/>
</dbReference>
<dbReference type="Pfam" id="PF00158">
    <property type="entry name" value="Sigma54_activat"/>
    <property type="match status" value="1"/>
</dbReference>
<dbReference type="RefSeq" id="WP_013506782.1">
    <property type="nucleotide sequence ID" value="NC_014836.1"/>
</dbReference>
<dbReference type="HOGENOM" id="CLU_000445_0_6_0"/>
<keyword evidence="3" id="KW-0805">Transcription regulation</keyword>
<reference evidence="9 10" key="1">
    <citation type="submission" date="2010-12" db="EMBL/GenBank/DDBJ databases">
        <title>Complete sequence of Desulfurispirillum indicum S5.</title>
        <authorList>
            <consortium name="US DOE Joint Genome Institute"/>
            <person name="Lucas S."/>
            <person name="Copeland A."/>
            <person name="Lapidus A."/>
            <person name="Cheng J.-F."/>
            <person name="Goodwin L."/>
            <person name="Pitluck S."/>
            <person name="Chertkov O."/>
            <person name="Held B."/>
            <person name="Detter J.C."/>
            <person name="Han C."/>
            <person name="Tapia R."/>
            <person name="Land M."/>
            <person name="Hauser L."/>
            <person name="Kyrpides N."/>
            <person name="Ivanova N."/>
            <person name="Mikhailova N."/>
            <person name="Haggblom M."/>
            <person name="Rauschenbach I."/>
            <person name="Bini E."/>
            <person name="Woyke T."/>
        </authorList>
    </citation>
    <scope>NUCLEOTIDE SEQUENCE [LARGE SCALE GENOMIC DNA]</scope>
    <source>
        <strain evidence="10">ATCC BAA-1389 / DSM 22839 / S5</strain>
    </source>
</reference>
<dbReference type="PROSITE" id="PS50045">
    <property type="entry name" value="SIGMA54_INTERACT_4"/>
    <property type="match status" value="1"/>
</dbReference>
<evidence type="ECO:0000256" key="6">
    <source>
        <dbReference type="PROSITE-ProRule" id="PRU00169"/>
    </source>
</evidence>
<dbReference type="SMART" id="SM00448">
    <property type="entry name" value="REC"/>
    <property type="match status" value="1"/>
</dbReference>
<dbReference type="SUPFAM" id="SSF52172">
    <property type="entry name" value="CheY-like"/>
    <property type="match status" value="1"/>
</dbReference>
<feature type="domain" description="Sigma-54 factor interaction" evidence="7">
    <location>
        <begin position="143"/>
        <end position="373"/>
    </location>
</feature>
<evidence type="ECO:0000256" key="3">
    <source>
        <dbReference type="ARBA" id="ARBA00023015"/>
    </source>
</evidence>
<dbReference type="InterPro" id="IPR025944">
    <property type="entry name" value="Sigma_54_int_dom_CS"/>
</dbReference>
<dbReference type="Gene3D" id="1.10.10.60">
    <property type="entry name" value="Homeodomain-like"/>
    <property type="match status" value="1"/>
</dbReference>
<evidence type="ECO:0000256" key="2">
    <source>
        <dbReference type="ARBA" id="ARBA00022840"/>
    </source>
</evidence>
<evidence type="ECO:0000256" key="5">
    <source>
        <dbReference type="ARBA" id="ARBA00023163"/>
    </source>
</evidence>
<dbReference type="PROSITE" id="PS00675">
    <property type="entry name" value="SIGMA54_INTERACT_1"/>
    <property type="match status" value="1"/>
</dbReference>
<dbReference type="InterPro" id="IPR003593">
    <property type="entry name" value="AAA+_ATPase"/>
</dbReference>
<evidence type="ECO:0000313" key="10">
    <source>
        <dbReference type="Proteomes" id="UP000002572"/>
    </source>
</evidence>
<keyword evidence="4" id="KW-0238">DNA-binding</keyword>
<dbReference type="FunFam" id="3.40.50.300:FF:000006">
    <property type="entry name" value="DNA-binding transcriptional regulator NtrC"/>
    <property type="match status" value="1"/>
</dbReference>
<evidence type="ECO:0000259" key="7">
    <source>
        <dbReference type="PROSITE" id="PS50045"/>
    </source>
</evidence>
<dbReference type="Pfam" id="PF02954">
    <property type="entry name" value="HTH_8"/>
    <property type="match status" value="1"/>
</dbReference>
<dbReference type="Proteomes" id="UP000002572">
    <property type="component" value="Chromosome"/>
</dbReference>
<dbReference type="KEGG" id="din:Selin_2184"/>
<keyword evidence="6" id="KW-0597">Phosphoprotein</keyword>
<dbReference type="GO" id="GO:0006355">
    <property type="term" value="P:regulation of DNA-templated transcription"/>
    <property type="evidence" value="ECO:0007669"/>
    <property type="project" value="InterPro"/>
</dbReference>
<sequence>MSYENASILIVEDDLTIGEHLVGHYGSLYSVVWCSDIASAIETVSSHTFDLVLLDMHLPDGEGTQVLQILPDAPGSPQAIILTAFPEHQMAVRTIKMGALDYLEKPFDLDDLDLIVAKALQQSYSRQKLALGDRQRVDALDSIKGDSDAVNHVKELISTIAQSPDTTVLITGETGTGKELVAQAIHELSARRSRPIVRVNCAALPSSLIEAELFGYEKGAYTDAKKSRKGYIEMAAGGTLFLDEIGELGLEVQSKLLRFLEAKTFTKIGGEREIQVDVRVIAATNRDMARMLEDKSFRSDLYYRLNVVQINLPTLRERSGDISTLLRHYITHYCQRMGRPVLELGAEILAEATAYHWPGNVRELRNVAERTALLGTFPSLLGDGRTHQMRQQNGDSTEEAFKTLADVERELIIATYHRLQKNKTRTAEVLGINRVTLRKKLEEYGVQ</sequence>
<dbReference type="eggNOG" id="COG2204">
    <property type="taxonomic scope" value="Bacteria"/>
</dbReference>
<keyword evidence="2" id="KW-0067">ATP-binding</keyword>
<name>E6W3M3_DESIS</name>
<keyword evidence="5" id="KW-0804">Transcription</keyword>
<evidence type="ECO:0000259" key="8">
    <source>
        <dbReference type="PROSITE" id="PS50110"/>
    </source>
</evidence>
<dbReference type="InterPro" id="IPR009057">
    <property type="entry name" value="Homeodomain-like_sf"/>
</dbReference>
<evidence type="ECO:0000313" key="9">
    <source>
        <dbReference type="EMBL" id="ADU66904.1"/>
    </source>
</evidence>
<dbReference type="PANTHER" id="PTHR32071">
    <property type="entry name" value="TRANSCRIPTIONAL REGULATORY PROTEIN"/>
    <property type="match status" value="1"/>
</dbReference>
<dbReference type="InterPro" id="IPR025943">
    <property type="entry name" value="Sigma_54_int_dom_ATP-bd_2"/>
</dbReference>
<keyword evidence="10" id="KW-1185">Reference proteome</keyword>
<dbReference type="GO" id="GO:0043565">
    <property type="term" value="F:sequence-specific DNA binding"/>
    <property type="evidence" value="ECO:0007669"/>
    <property type="project" value="InterPro"/>
</dbReference>
<feature type="modified residue" description="4-aspartylphosphate" evidence="6">
    <location>
        <position position="55"/>
    </location>
</feature>
<dbReference type="InterPro" id="IPR058031">
    <property type="entry name" value="AAA_lid_NorR"/>
</dbReference>
<dbReference type="PRINTS" id="PR01590">
    <property type="entry name" value="HTHFIS"/>
</dbReference>
<dbReference type="SUPFAM" id="SSF46689">
    <property type="entry name" value="Homeodomain-like"/>
    <property type="match status" value="1"/>
</dbReference>
<dbReference type="InterPro" id="IPR027417">
    <property type="entry name" value="P-loop_NTPase"/>
</dbReference>
<evidence type="ECO:0000256" key="1">
    <source>
        <dbReference type="ARBA" id="ARBA00022741"/>
    </source>
</evidence>
<dbReference type="InterPro" id="IPR025662">
    <property type="entry name" value="Sigma_54_int_dom_ATP-bd_1"/>
</dbReference>
<dbReference type="OrthoDB" id="9803970at2"/>
<dbReference type="PROSITE" id="PS00688">
    <property type="entry name" value="SIGMA54_INTERACT_3"/>
    <property type="match status" value="1"/>
</dbReference>
<dbReference type="CDD" id="cd00156">
    <property type="entry name" value="REC"/>
    <property type="match status" value="1"/>
</dbReference>
<accession>E6W3M3</accession>
<dbReference type="Pfam" id="PF25601">
    <property type="entry name" value="AAA_lid_14"/>
    <property type="match status" value="1"/>
</dbReference>
<dbReference type="PROSITE" id="PS00676">
    <property type="entry name" value="SIGMA54_INTERACT_2"/>
    <property type="match status" value="1"/>
</dbReference>
<dbReference type="Gene3D" id="3.40.50.300">
    <property type="entry name" value="P-loop containing nucleotide triphosphate hydrolases"/>
    <property type="match status" value="1"/>
</dbReference>
<gene>
    <name evidence="9" type="ordered locus">Selin_2184</name>
</gene>
<dbReference type="GO" id="GO:0005524">
    <property type="term" value="F:ATP binding"/>
    <property type="evidence" value="ECO:0007669"/>
    <property type="project" value="UniProtKB-KW"/>
</dbReference>
<dbReference type="SMART" id="SM00382">
    <property type="entry name" value="AAA"/>
    <property type="match status" value="1"/>
</dbReference>
<dbReference type="AlphaFoldDB" id="E6W3M3"/>
<dbReference type="InParanoid" id="E6W3M3"/>